<dbReference type="Pfam" id="PF08211">
    <property type="entry name" value="dCMP_cyt_deam_2"/>
    <property type="match status" value="1"/>
</dbReference>
<dbReference type="GO" id="GO:0005829">
    <property type="term" value="C:cytosol"/>
    <property type="evidence" value="ECO:0007669"/>
    <property type="project" value="TreeGrafter"/>
</dbReference>
<evidence type="ECO:0000256" key="1">
    <source>
        <dbReference type="ARBA" id="ARBA00006576"/>
    </source>
</evidence>
<feature type="domain" description="CMP/dCMP-type deaminase" evidence="3">
    <location>
        <begin position="21"/>
        <end position="153"/>
    </location>
</feature>
<evidence type="ECO:0000259" key="3">
    <source>
        <dbReference type="PROSITE" id="PS51747"/>
    </source>
</evidence>
<keyword evidence="5" id="KW-1185">Reference proteome</keyword>
<dbReference type="EMBL" id="VLLI01000018">
    <property type="protein sequence ID" value="TWI94846.1"/>
    <property type="molecule type" value="Genomic_DNA"/>
</dbReference>
<protein>
    <submittedName>
        <fullName evidence="4">Cytidine deaminase</fullName>
    </submittedName>
</protein>
<dbReference type="Gene3D" id="3.40.140.10">
    <property type="entry name" value="Cytidine Deaminase, domain 2"/>
    <property type="match status" value="1"/>
</dbReference>
<dbReference type="CDD" id="cd01283">
    <property type="entry name" value="cytidine_deaminase"/>
    <property type="match status" value="1"/>
</dbReference>
<sequence>MTEHEIKIAFKEYNTLQELSTPDYSLCHEAIKAMENSHSPYSKFRVGVALKLQSGKIIYGSNQENVAYPSGLCAERVALFHWGANCPDDPIEAMAVTASTDEFEISQPVTCCGSCLQVMAEYEKKQNKPFEVILFCINGPAWVMNGVDSFLPFMFFENRLVNEAKV</sequence>
<dbReference type="PANTHER" id="PTHR11644:SF2">
    <property type="entry name" value="CYTIDINE DEAMINASE"/>
    <property type="match status" value="1"/>
</dbReference>
<evidence type="ECO:0000313" key="4">
    <source>
        <dbReference type="EMBL" id="TWI94846.1"/>
    </source>
</evidence>
<dbReference type="GO" id="GO:0072527">
    <property type="term" value="P:pyrimidine-containing compound metabolic process"/>
    <property type="evidence" value="ECO:0007669"/>
    <property type="project" value="UniProtKB-ARBA"/>
</dbReference>
<organism evidence="4 5">
    <name type="scientific">Mucilaginibacter frigoritolerans</name>
    <dbReference type="NCBI Taxonomy" id="652788"/>
    <lineage>
        <taxon>Bacteria</taxon>
        <taxon>Pseudomonadati</taxon>
        <taxon>Bacteroidota</taxon>
        <taxon>Sphingobacteriia</taxon>
        <taxon>Sphingobacteriales</taxon>
        <taxon>Sphingobacteriaceae</taxon>
        <taxon>Mucilaginibacter</taxon>
    </lineage>
</organism>
<dbReference type="AlphaFoldDB" id="A0A562TNZ2"/>
<comment type="subunit">
    <text evidence="2">Homodimer.</text>
</comment>
<proteinExistence type="inferred from homology"/>
<accession>A0A562TNZ2</accession>
<dbReference type="Proteomes" id="UP000317010">
    <property type="component" value="Unassembled WGS sequence"/>
</dbReference>
<dbReference type="OrthoDB" id="9795347at2"/>
<dbReference type="NCBIfam" id="NF004064">
    <property type="entry name" value="PRK05578.1"/>
    <property type="match status" value="1"/>
</dbReference>
<comment type="caution">
    <text evidence="4">The sequence shown here is derived from an EMBL/GenBank/DDBJ whole genome shotgun (WGS) entry which is preliminary data.</text>
</comment>
<dbReference type="SUPFAM" id="SSF53927">
    <property type="entry name" value="Cytidine deaminase-like"/>
    <property type="match status" value="1"/>
</dbReference>
<dbReference type="InterPro" id="IPR050202">
    <property type="entry name" value="Cyt/Deoxycyt_deaminase"/>
</dbReference>
<comment type="similarity">
    <text evidence="1">Belongs to the cytidine and deoxycytidylate deaminase family.</text>
</comment>
<dbReference type="InterPro" id="IPR013171">
    <property type="entry name" value="Cyd/dCyd_deaminase_Zn-bd"/>
</dbReference>
<gene>
    <name evidence="4" type="ORF">JN11_04628</name>
</gene>
<name>A0A562TNZ2_9SPHI</name>
<dbReference type="InterPro" id="IPR016193">
    <property type="entry name" value="Cytidine_deaminase-like"/>
</dbReference>
<evidence type="ECO:0000256" key="2">
    <source>
        <dbReference type="ARBA" id="ARBA00011738"/>
    </source>
</evidence>
<evidence type="ECO:0000313" key="5">
    <source>
        <dbReference type="Proteomes" id="UP000317010"/>
    </source>
</evidence>
<reference evidence="4 5" key="1">
    <citation type="submission" date="2019-07" db="EMBL/GenBank/DDBJ databases">
        <title>Genomic Encyclopedia of Archaeal and Bacterial Type Strains, Phase II (KMG-II): from individual species to whole genera.</title>
        <authorList>
            <person name="Goeker M."/>
        </authorList>
    </citation>
    <scope>NUCLEOTIDE SEQUENCE [LARGE SCALE GENOMIC DNA]</scope>
    <source>
        <strain evidence="4 5">ATCC BAA-1854</strain>
    </source>
</reference>
<dbReference type="RefSeq" id="WP_144916418.1">
    <property type="nucleotide sequence ID" value="NZ_VLLI01000018.1"/>
</dbReference>
<dbReference type="GO" id="GO:0055086">
    <property type="term" value="P:nucleobase-containing small molecule metabolic process"/>
    <property type="evidence" value="ECO:0007669"/>
    <property type="project" value="UniProtKB-ARBA"/>
</dbReference>
<dbReference type="GO" id="GO:0008270">
    <property type="term" value="F:zinc ion binding"/>
    <property type="evidence" value="ECO:0007669"/>
    <property type="project" value="InterPro"/>
</dbReference>
<dbReference type="PROSITE" id="PS51747">
    <property type="entry name" value="CYT_DCMP_DEAMINASES_2"/>
    <property type="match status" value="1"/>
</dbReference>
<dbReference type="PANTHER" id="PTHR11644">
    <property type="entry name" value="CYTIDINE DEAMINASE"/>
    <property type="match status" value="1"/>
</dbReference>
<dbReference type="GO" id="GO:0004126">
    <property type="term" value="F:cytidine deaminase activity"/>
    <property type="evidence" value="ECO:0007669"/>
    <property type="project" value="InterPro"/>
</dbReference>
<dbReference type="InterPro" id="IPR002125">
    <property type="entry name" value="CMP_dCMP_dom"/>
</dbReference>